<feature type="region of interest" description="Disordered" evidence="1">
    <location>
        <begin position="57"/>
        <end position="90"/>
    </location>
</feature>
<evidence type="ECO:0000313" key="2">
    <source>
        <dbReference type="EMBL" id="KCW83004.1"/>
    </source>
</evidence>
<dbReference type="EMBL" id="KK198755">
    <property type="protein sequence ID" value="KCW83004.1"/>
    <property type="molecule type" value="Genomic_DNA"/>
</dbReference>
<name>A0A059CXS0_EUCGR</name>
<accession>A0A059CXS0</accession>
<proteinExistence type="predicted"/>
<dbReference type="Gramene" id="KCW83004">
    <property type="protein sequence ID" value="KCW83004"/>
    <property type="gene ID" value="EUGRSUZ_C04387"/>
</dbReference>
<organism evidence="2">
    <name type="scientific">Eucalyptus grandis</name>
    <name type="common">Flooded gum</name>
    <dbReference type="NCBI Taxonomy" id="71139"/>
    <lineage>
        <taxon>Eukaryota</taxon>
        <taxon>Viridiplantae</taxon>
        <taxon>Streptophyta</taxon>
        <taxon>Embryophyta</taxon>
        <taxon>Tracheophyta</taxon>
        <taxon>Spermatophyta</taxon>
        <taxon>Magnoliopsida</taxon>
        <taxon>eudicotyledons</taxon>
        <taxon>Gunneridae</taxon>
        <taxon>Pentapetalae</taxon>
        <taxon>rosids</taxon>
        <taxon>malvids</taxon>
        <taxon>Myrtales</taxon>
        <taxon>Myrtaceae</taxon>
        <taxon>Myrtoideae</taxon>
        <taxon>Eucalypteae</taxon>
        <taxon>Eucalyptus</taxon>
    </lineage>
</organism>
<evidence type="ECO:0000256" key="1">
    <source>
        <dbReference type="SAM" id="MobiDB-lite"/>
    </source>
</evidence>
<gene>
    <name evidence="2" type="ORF">EUGRSUZ_C04387</name>
</gene>
<dbReference type="AlphaFoldDB" id="A0A059CXS0"/>
<feature type="compositionally biased region" description="Polar residues" evidence="1">
    <location>
        <begin position="74"/>
        <end position="90"/>
    </location>
</feature>
<dbReference type="InParanoid" id="A0A059CXS0"/>
<sequence length="90" mass="9702">MPGRGGKPTSKQQSLDFISFELGSDLKTTKQQHPEMALAIPAFHEKLYAYPHSQTIASGGHHANAQRVAPLGNQMPNPTSPAAPSHSHYT</sequence>
<protein>
    <submittedName>
        <fullName evidence="2">Uncharacterized protein</fullName>
    </submittedName>
</protein>
<reference evidence="2" key="1">
    <citation type="submission" date="2013-07" db="EMBL/GenBank/DDBJ databases">
        <title>The genome of Eucalyptus grandis.</title>
        <authorList>
            <person name="Schmutz J."/>
            <person name="Hayes R."/>
            <person name="Myburg A."/>
            <person name="Tuskan G."/>
            <person name="Grattapaglia D."/>
            <person name="Rokhsar D.S."/>
        </authorList>
    </citation>
    <scope>NUCLEOTIDE SEQUENCE</scope>
    <source>
        <tissue evidence="2">Leaf extractions</tissue>
    </source>
</reference>